<evidence type="ECO:0000313" key="8">
    <source>
        <dbReference type="Proteomes" id="UP000074119"/>
    </source>
</evidence>
<evidence type="ECO:0000313" key="7">
    <source>
        <dbReference type="EMBL" id="AMO67987.1"/>
    </source>
</evidence>
<evidence type="ECO:0000256" key="3">
    <source>
        <dbReference type="ARBA" id="ARBA00022989"/>
    </source>
</evidence>
<evidence type="ECO:0000256" key="5">
    <source>
        <dbReference type="SAM" id="Phobius"/>
    </source>
</evidence>
<evidence type="ECO:0000259" key="6">
    <source>
        <dbReference type="Pfam" id="PF06305"/>
    </source>
</evidence>
<dbReference type="GO" id="GO:0005886">
    <property type="term" value="C:plasma membrane"/>
    <property type="evidence" value="ECO:0007669"/>
    <property type="project" value="InterPro"/>
</dbReference>
<dbReference type="RefSeq" id="WP_008247154.1">
    <property type="nucleotide sequence ID" value="NZ_CP014544.1"/>
</dbReference>
<sequence length="98" mass="10374">MRLIGSILVLVLLFAVLGLGLLFTLENDVLVPLNILVAELPAQRLSTWIILAFFLGGVCGLLAASIAILRLQASRLSLRRQLAAKPGKAVVESRGAGV</sequence>
<organism evidence="7 8">
    <name type="scientific">Zhongshania aliphaticivorans</name>
    <dbReference type="NCBI Taxonomy" id="1470434"/>
    <lineage>
        <taxon>Bacteria</taxon>
        <taxon>Pseudomonadati</taxon>
        <taxon>Pseudomonadota</taxon>
        <taxon>Gammaproteobacteria</taxon>
        <taxon>Cellvibrionales</taxon>
        <taxon>Spongiibacteraceae</taxon>
        <taxon>Zhongshania</taxon>
    </lineage>
</organism>
<dbReference type="Pfam" id="PF06305">
    <property type="entry name" value="LapA_dom"/>
    <property type="match status" value="1"/>
</dbReference>
<gene>
    <name evidence="7" type="ORF">AZF00_06565</name>
</gene>
<keyword evidence="4 5" id="KW-0472">Membrane</keyword>
<dbReference type="AlphaFoldDB" id="A0A127M448"/>
<dbReference type="STRING" id="1470434.AZF00_06565"/>
<evidence type="ECO:0000256" key="1">
    <source>
        <dbReference type="ARBA" id="ARBA00022475"/>
    </source>
</evidence>
<dbReference type="KEGG" id="zal:AZF00_06565"/>
<keyword evidence="2 5" id="KW-0812">Transmembrane</keyword>
<reference evidence="7 8" key="1">
    <citation type="submission" date="2015-12" db="EMBL/GenBank/DDBJ databases">
        <authorList>
            <person name="Shamseldin A."/>
            <person name="Moawad H."/>
            <person name="Abd El-Rahim W.M."/>
            <person name="Sadowsky M.J."/>
        </authorList>
    </citation>
    <scope>NUCLEOTIDE SEQUENCE [LARGE SCALE GENOMIC DNA]</scope>
    <source>
        <strain evidence="7 8">SM2</strain>
    </source>
</reference>
<accession>A0A127M448</accession>
<name>A0A127M448_9GAMM</name>
<protein>
    <recommendedName>
        <fullName evidence="6">Lipopolysaccharide assembly protein A domain-containing protein</fullName>
    </recommendedName>
</protein>
<proteinExistence type="predicted"/>
<feature type="domain" description="Lipopolysaccharide assembly protein A" evidence="6">
    <location>
        <begin position="26"/>
        <end position="84"/>
    </location>
</feature>
<dbReference type="InterPro" id="IPR010445">
    <property type="entry name" value="LapA_dom"/>
</dbReference>
<evidence type="ECO:0000256" key="2">
    <source>
        <dbReference type="ARBA" id="ARBA00022692"/>
    </source>
</evidence>
<dbReference type="EMBL" id="CP014544">
    <property type="protein sequence ID" value="AMO67987.1"/>
    <property type="molecule type" value="Genomic_DNA"/>
</dbReference>
<dbReference type="Proteomes" id="UP000074119">
    <property type="component" value="Chromosome"/>
</dbReference>
<keyword evidence="1" id="KW-1003">Cell membrane</keyword>
<feature type="transmembrane region" description="Helical" evidence="5">
    <location>
        <begin position="48"/>
        <end position="71"/>
    </location>
</feature>
<keyword evidence="3 5" id="KW-1133">Transmembrane helix</keyword>
<evidence type="ECO:0000256" key="4">
    <source>
        <dbReference type="ARBA" id="ARBA00023136"/>
    </source>
</evidence>